<dbReference type="EnsemblProtists" id="PYU1_T004034">
    <property type="protein sequence ID" value="PYU1_T004034"/>
    <property type="gene ID" value="PYU1_G004024"/>
</dbReference>
<evidence type="ECO:0000256" key="1">
    <source>
        <dbReference type="SAM" id="MobiDB-lite"/>
    </source>
</evidence>
<dbReference type="EMBL" id="GL376567">
    <property type="status" value="NOT_ANNOTATED_CDS"/>
    <property type="molecule type" value="Genomic_DNA"/>
</dbReference>
<organism evidence="2 3">
    <name type="scientific">Globisporangium ultimum (strain ATCC 200006 / CBS 805.95 / DAOM BR144)</name>
    <name type="common">Pythium ultimum</name>
    <dbReference type="NCBI Taxonomy" id="431595"/>
    <lineage>
        <taxon>Eukaryota</taxon>
        <taxon>Sar</taxon>
        <taxon>Stramenopiles</taxon>
        <taxon>Oomycota</taxon>
        <taxon>Peronosporomycetes</taxon>
        <taxon>Pythiales</taxon>
        <taxon>Pythiaceae</taxon>
        <taxon>Globisporangium</taxon>
    </lineage>
</organism>
<reference evidence="3" key="1">
    <citation type="journal article" date="2010" name="Genome Biol.">
        <title>Genome sequence of the necrotrophic plant pathogen Pythium ultimum reveals original pathogenicity mechanisms and effector repertoire.</title>
        <authorList>
            <person name="Levesque C.A."/>
            <person name="Brouwer H."/>
            <person name="Cano L."/>
            <person name="Hamilton J.P."/>
            <person name="Holt C."/>
            <person name="Huitema E."/>
            <person name="Raffaele S."/>
            <person name="Robideau G.P."/>
            <person name="Thines M."/>
            <person name="Win J."/>
            <person name="Zerillo M.M."/>
            <person name="Beakes G.W."/>
            <person name="Boore J.L."/>
            <person name="Busam D."/>
            <person name="Dumas B."/>
            <person name="Ferriera S."/>
            <person name="Fuerstenberg S.I."/>
            <person name="Gachon C.M."/>
            <person name="Gaulin E."/>
            <person name="Govers F."/>
            <person name="Grenville-Briggs L."/>
            <person name="Horner N."/>
            <person name="Hostetler J."/>
            <person name="Jiang R.H."/>
            <person name="Johnson J."/>
            <person name="Krajaejun T."/>
            <person name="Lin H."/>
            <person name="Meijer H.J."/>
            <person name="Moore B."/>
            <person name="Morris P."/>
            <person name="Phuntmart V."/>
            <person name="Puiu D."/>
            <person name="Shetty J."/>
            <person name="Stajich J.E."/>
            <person name="Tripathy S."/>
            <person name="Wawra S."/>
            <person name="van West P."/>
            <person name="Whitty B.R."/>
            <person name="Coutinho P.M."/>
            <person name="Henrissat B."/>
            <person name="Martin F."/>
            <person name="Thomas P.D."/>
            <person name="Tyler B.M."/>
            <person name="De Vries R.P."/>
            <person name="Kamoun S."/>
            <person name="Yandell M."/>
            <person name="Tisserat N."/>
            <person name="Buell C.R."/>
        </authorList>
    </citation>
    <scope>NUCLEOTIDE SEQUENCE</scope>
    <source>
        <strain evidence="3">DAOM:BR144</strain>
    </source>
</reference>
<keyword evidence="3" id="KW-1185">Reference proteome</keyword>
<evidence type="ECO:0000313" key="3">
    <source>
        <dbReference type="Proteomes" id="UP000019132"/>
    </source>
</evidence>
<feature type="region of interest" description="Disordered" evidence="1">
    <location>
        <begin position="812"/>
        <end position="875"/>
    </location>
</feature>
<dbReference type="eggNOG" id="ENOG502R5WT">
    <property type="taxonomic scope" value="Eukaryota"/>
</dbReference>
<feature type="compositionally biased region" description="Acidic residues" evidence="1">
    <location>
        <begin position="821"/>
        <end position="833"/>
    </location>
</feature>
<reference evidence="2" key="3">
    <citation type="submission" date="2015-02" db="UniProtKB">
        <authorList>
            <consortium name="EnsemblProtists"/>
        </authorList>
    </citation>
    <scope>IDENTIFICATION</scope>
    <source>
        <strain evidence="2">DAOM BR144</strain>
    </source>
</reference>
<name>K3WGE3_GLOUD</name>
<feature type="region of interest" description="Disordered" evidence="1">
    <location>
        <begin position="903"/>
        <end position="936"/>
    </location>
</feature>
<reference evidence="3" key="2">
    <citation type="submission" date="2010-04" db="EMBL/GenBank/DDBJ databases">
        <authorList>
            <person name="Buell R."/>
            <person name="Hamilton J."/>
            <person name="Hostetler J."/>
        </authorList>
    </citation>
    <scope>NUCLEOTIDE SEQUENCE [LARGE SCALE GENOMIC DNA]</scope>
    <source>
        <strain evidence="3">DAOM:BR144</strain>
    </source>
</reference>
<protein>
    <submittedName>
        <fullName evidence="2">Uncharacterized protein</fullName>
    </submittedName>
</protein>
<sequence length="1196" mass="133227">MPSASSTAHGACGAGAANEDTSRDTMLDANGRPGGLSSMRKMPALRMWIPDTIVYGETGQAIWIYSDKDGFVQRLTDFGEKQVLEKLGNAMSETERAIVYKEPVVSTFKGSKYNHNSSPENGALASMGNQLRLLNSGEVKTLLNNGMASRKSFALQQFVKCSGSKAFIVRSVHEAGKPASAWMISNTVPIQDPAASVLPQVGTTATNATGFDESSPPQAAAFETPRRQSLSASSSSIETGALEQSSHTQLSQSATPLVNRLCTSIQVDKSCTFVKLNERGCASVSELNRKLVKYVEQRIRIQLQTLVADYTKDATGQWWLLQVKAFRVKNRLHPDRNIFSLSMKTRIQYLSYRDSSVLEVNSDSEDDDVTDNHGASKHCSHAKISLAQRQVRKLVQCKCCLASYPKSELSFKMTLKMINETLVRIRARLPPEKNYTFLCTTSMNESPDASLAYESWSVCSFCYAIYERDQQLKRIEVKFSAMLGVPNPANVIDGLSSIQGGTYALDPNSMGSILPPQLTLCRLVLVFNAIYDIPKELYDAEQVHFEHLAAGARKNKMLRAIASKLYLRITALGYTECVALRAEDIEVAQNKVPRGAATLRKASTLSDFELDEASDQRADDDSSQQQRNYWLPINLIRTIHFFAPRTPLQSKLKDTSGIAPLLNEENSILVHLIRATEPPLQDPTTLKTKRTKKKRRAALIPEAAAISDMVSEMQMPHHSVMLGSTRIRLAQFRSAYVTKIDFYACMALSGELFNIKGNIGLERLRYVDTKFLTSQYRLRMYNGVFIPDDSYTTNDPLSPEWMDSLRISFHKQPRTSGDSALNEDADDREESSDIPETTARAARHSQSSLSPQSRQRLSQSRQVTTKSTASLISTDNEEMDEELEHMIDLVDSDQQQTFRRSLVGDPLSVLHRRDNHRHGEQDSPSEYTTNDEGDSATSNMEAIDATTSLAELKQQLLPTTTMPSRYDAQISMLLKKSVLSPRSAFAGTGVASLPHSARENQSSSQSPLSPRNRRWLWCLVILLNEVHNLQSREHSFCRWECHYTLLGQKRSAVERNITSTTSSVVHFTCTHKFFVAGTSSMMQAYLKSNQNVTLHLRNDMYASTRSHSQGEFQCTIDLSGLQQTRGFDATINIHPTHQDTMITPREAAAIARAAPYMSISVHLSQLNLDPDDATVSGNFLDLSRTEEGLQVLRKNS</sequence>
<accession>K3WGE3</accession>
<feature type="region of interest" description="Disordered" evidence="1">
    <location>
        <begin position="1"/>
        <end position="35"/>
    </location>
</feature>
<feature type="compositionally biased region" description="Low complexity" evidence="1">
    <location>
        <begin position="845"/>
        <end position="862"/>
    </location>
</feature>
<feature type="region of interest" description="Disordered" evidence="1">
    <location>
        <begin position="205"/>
        <end position="227"/>
    </location>
</feature>
<dbReference type="OMA" id="QCKCCLA"/>
<dbReference type="Proteomes" id="UP000019132">
    <property type="component" value="Unassembled WGS sequence"/>
</dbReference>
<proteinExistence type="predicted"/>
<dbReference type="VEuPathDB" id="FungiDB:PYU1_G004024"/>
<dbReference type="AlphaFoldDB" id="K3WGE3"/>
<evidence type="ECO:0000313" key="2">
    <source>
        <dbReference type="EnsemblProtists" id="PYU1_T004034"/>
    </source>
</evidence>
<dbReference type="HOGENOM" id="CLU_006362_0_0_1"/>
<dbReference type="InParanoid" id="K3WGE3"/>
<feature type="compositionally biased region" description="Polar residues" evidence="1">
    <location>
        <begin position="863"/>
        <end position="874"/>
    </location>
</feature>